<evidence type="ECO:0000313" key="8">
    <source>
        <dbReference type="Proteomes" id="UP000316425"/>
    </source>
</evidence>
<name>A0A556PPB9_9BACI</name>
<comment type="subcellular location">
    <subcellularLocation>
        <location evidence="1">Cell membrane</location>
        <topology evidence="1">Multi-pass membrane protein</topology>
    </subcellularLocation>
</comment>
<dbReference type="PIRSF" id="PIRSF035875">
    <property type="entry name" value="RNase_BN"/>
    <property type="match status" value="1"/>
</dbReference>
<reference evidence="7 8" key="1">
    <citation type="submission" date="2019-07" db="EMBL/GenBank/DDBJ databases">
        <title>Allobacillus sp. nov. SKP isolated from shrimp paste of Euphausiacea.</title>
        <authorList>
            <person name="Kanchanasin P."/>
            <person name="Tanasupawat S."/>
            <person name="Shi W."/>
            <person name="Wu L."/>
            <person name="Ma J."/>
        </authorList>
    </citation>
    <scope>NUCLEOTIDE SEQUENCE [LARGE SCALE GENOMIC DNA]</scope>
    <source>
        <strain evidence="7 8">SKP4-8</strain>
    </source>
</reference>
<feature type="transmembrane region" description="Helical" evidence="6">
    <location>
        <begin position="205"/>
        <end position="226"/>
    </location>
</feature>
<organism evidence="7 8">
    <name type="scientific">Allobacillus salarius</name>
    <dbReference type="NCBI Taxonomy" id="1955272"/>
    <lineage>
        <taxon>Bacteria</taxon>
        <taxon>Bacillati</taxon>
        <taxon>Bacillota</taxon>
        <taxon>Bacilli</taxon>
        <taxon>Bacillales</taxon>
        <taxon>Bacillaceae</taxon>
        <taxon>Allobacillus</taxon>
    </lineage>
</organism>
<dbReference type="Pfam" id="PF03631">
    <property type="entry name" value="Virul_fac_BrkB"/>
    <property type="match status" value="1"/>
</dbReference>
<dbReference type="NCBIfam" id="TIGR00765">
    <property type="entry name" value="yihY_not_rbn"/>
    <property type="match status" value="1"/>
</dbReference>
<keyword evidence="4 6" id="KW-1133">Transmembrane helix</keyword>
<dbReference type="PANTHER" id="PTHR30213:SF0">
    <property type="entry name" value="UPF0761 MEMBRANE PROTEIN YIHY"/>
    <property type="match status" value="1"/>
</dbReference>
<feature type="transmembrane region" description="Helical" evidence="6">
    <location>
        <begin position="170"/>
        <end position="193"/>
    </location>
</feature>
<protein>
    <submittedName>
        <fullName evidence="7">YihY/virulence factor BrkB family protein</fullName>
    </submittedName>
</protein>
<comment type="caution">
    <text evidence="7">The sequence shown here is derived from an EMBL/GenBank/DDBJ whole genome shotgun (WGS) entry which is preliminary data.</text>
</comment>
<evidence type="ECO:0000256" key="4">
    <source>
        <dbReference type="ARBA" id="ARBA00022989"/>
    </source>
</evidence>
<dbReference type="EMBL" id="VMHE01000005">
    <property type="protein sequence ID" value="TSJ66199.1"/>
    <property type="molecule type" value="Genomic_DNA"/>
</dbReference>
<dbReference type="RefSeq" id="WP_144088198.1">
    <property type="nucleotide sequence ID" value="NZ_VMHE01000005.1"/>
</dbReference>
<evidence type="ECO:0000256" key="6">
    <source>
        <dbReference type="SAM" id="Phobius"/>
    </source>
</evidence>
<accession>A0A556PPB9</accession>
<sequence length="282" mass="31669">MIFEKKFWKELFTEFSNDDVTGLAAQLSYFFLLSLFPLLIFLLSLVSFLPVTQDDIFNMLQEYLPPNTQDLIQNNVQQVIDGGGGGLLSFSIIGTIWSASVGVNALLRSFNRAYEIEETRSFIVARTLSIGLTLLVLFLIAVALMVPVFGRLLGEYVFGMIGLSEQFVQIWFVIRWILTALILIVVLTILFFIGPNKKLKLVHTLPGATVATIGWMLTSWGFSYYVSNFGNYSATYGSLGGIIVLMVWLFLSGMMIIIGGEVNAILDRHNRRLLSRKKQIPE</sequence>
<dbReference type="AlphaFoldDB" id="A0A556PPB9"/>
<evidence type="ECO:0000256" key="3">
    <source>
        <dbReference type="ARBA" id="ARBA00022692"/>
    </source>
</evidence>
<keyword evidence="2" id="KW-1003">Cell membrane</keyword>
<evidence type="ECO:0000256" key="5">
    <source>
        <dbReference type="ARBA" id="ARBA00023136"/>
    </source>
</evidence>
<keyword evidence="8" id="KW-1185">Reference proteome</keyword>
<evidence type="ECO:0000256" key="2">
    <source>
        <dbReference type="ARBA" id="ARBA00022475"/>
    </source>
</evidence>
<dbReference type="Proteomes" id="UP000316425">
    <property type="component" value="Unassembled WGS sequence"/>
</dbReference>
<keyword evidence="5 6" id="KW-0472">Membrane</keyword>
<evidence type="ECO:0000313" key="7">
    <source>
        <dbReference type="EMBL" id="TSJ66199.1"/>
    </source>
</evidence>
<gene>
    <name evidence="7" type="ORF">FPQ13_04825</name>
</gene>
<proteinExistence type="predicted"/>
<keyword evidence="3 6" id="KW-0812">Transmembrane</keyword>
<feature type="transmembrane region" description="Helical" evidence="6">
    <location>
        <begin position="87"/>
        <end position="107"/>
    </location>
</feature>
<dbReference type="OrthoDB" id="9775903at2"/>
<feature type="transmembrane region" description="Helical" evidence="6">
    <location>
        <begin position="238"/>
        <end position="266"/>
    </location>
</feature>
<evidence type="ECO:0000256" key="1">
    <source>
        <dbReference type="ARBA" id="ARBA00004651"/>
    </source>
</evidence>
<dbReference type="GO" id="GO:0005886">
    <property type="term" value="C:plasma membrane"/>
    <property type="evidence" value="ECO:0007669"/>
    <property type="project" value="UniProtKB-SubCell"/>
</dbReference>
<dbReference type="InterPro" id="IPR017039">
    <property type="entry name" value="Virul_fac_BrkB"/>
</dbReference>
<feature type="transmembrane region" description="Helical" evidence="6">
    <location>
        <begin position="128"/>
        <end position="150"/>
    </location>
</feature>
<feature type="transmembrane region" description="Helical" evidence="6">
    <location>
        <begin position="29"/>
        <end position="49"/>
    </location>
</feature>
<dbReference type="PANTHER" id="PTHR30213">
    <property type="entry name" value="INNER MEMBRANE PROTEIN YHJD"/>
    <property type="match status" value="1"/>
</dbReference>